<evidence type="ECO:0000313" key="5">
    <source>
        <dbReference type="Proteomes" id="UP000316008"/>
    </source>
</evidence>
<dbReference type="EMBL" id="VLPL01000011">
    <property type="protein sequence ID" value="TSJ39887.1"/>
    <property type="molecule type" value="Genomic_DNA"/>
</dbReference>
<dbReference type="PANTHER" id="PTHR43156">
    <property type="entry name" value="STAGE II SPORULATION PROTEIN E-RELATED"/>
    <property type="match status" value="1"/>
</dbReference>
<feature type="transmembrane region" description="Helical" evidence="2">
    <location>
        <begin position="213"/>
        <end position="237"/>
    </location>
</feature>
<sequence length="689" mass="78950">MKNYILVFLFSVVCFISDSQVPITQHDDFLKLEGNQLTYLITPDDQSNIRTVKSHLKEFKPINSRMVNLGFETKDVWFYFETKNLSDSRLIRMLKLSNPIIDEVDVYKRIGENTFIPVSKGGDQRPFAWRYNGNRELIFPLRLDPHSTNGFLFRVNNGGEQFYFQSSLEKGSYIQVKHGNKQVFYGLLFGVMIFIIILNLAIGILFRQRIAYIYTLYGASFTLLQLSLLGFGTTWLWTDQYFISNRANPVLASLGVLFFLNFTYRYLELHINTPKIKPIVRFIQVVLLINVFVSLIPGTAFMNISAITVNAMTLILNLFIIYPLVVTLRTGSKTAKSYLIAFSILQISVFAFVLRNFGIIPNSFLADNGLQIGFAVEMIILTFGILQRFKLMNDASIAVLAEANELKENLNIQLEAEVELRTREVIAQRNELEQKNEEITSSILYAKRIQNALLPSSSYYSDLIPNLNVFYYPKDIVAGDFYWIKRIRIGEDIWRFIAVADCTGHGVPGAMMSVLCMNALNESARLLEDADPADLLNRVSSYLRNYLLTDGMELSDGMDISVVCYHSEKQILRFCGANNPLWILNEHEIQVIPPTKRPVGKSESSLPFELHEMTYRKNQRILLFSDGCIDQFGEKSGKKLKTPGLKKMVLEQYDSNPANHLQKIEQDLLRWMGTEEQLDDICMMLIDLN</sequence>
<keyword evidence="2" id="KW-1133">Transmembrane helix</keyword>
<dbReference type="Pfam" id="PF07696">
    <property type="entry name" value="7TMR-DISMED2"/>
    <property type="match status" value="1"/>
</dbReference>
<organism evidence="4 5">
    <name type="scientific">Fluviicola chungangensis</name>
    <dbReference type="NCBI Taxonomy" id="2597671"/>
    <lineage>
        <taxon>Bacteria</taxon>
        <taxon>Pseudomonadati</taxon>
        <taxon>Bacteroidota</taxon>
        <taxon>Flavobacteriia</taxon>
        <taxon>Flavobacteriales</taxon>
        <taxon>Crocinitomicaceae</taxon>
        <taxon>Fluviicola</taxon>
    </lineage>
</organism>
<dbReference type="GO" id="GO:0016791">
    <property type="term" value="F:phosphatase activity"/>
    <property type="evidence" value="ECO:0007669"/>
    <property type="project" value="TreeGrafter"/>
</dbReference>
<feature type="transmembrane region" description="Helical" evidence="2">
    <location>
        <begin position="249"/>
        <end position="267"/>
    </location>
</feature>
<feature type="transmembrane region" description="Helical" evidence="2">
    <location>
        <begin position="183"/>
        <end position="206"/>
    </location>
</feature>
<dbReference type="InterPro" id="IPR052016">
    <property type="entry name" value="Bact_Sigma-Reg"/>
</dbReference>
<dbReference type="Pfam" id="PF07695">
    <property type="entry name" value="7TMR-DISM_7TM"/>
    <property type="match status" value="1"/>
</dbReference>
<dbReference type="AlphaFoldDB" id="A0A556MIZ2"/>
<keyword evidence="2" id="KW-0812">Transmembrane</keyword>
<protein>
    <submittedName>
        <fullName evidence="4">SpoIIE family protein phosphatase</fullName>
    </submittedName>
</protein>
<evidence type="ECO:0000259" key="3">
    <source>
        <dbReference type="SMART" id="SM00331"/>
    </source>
</evidence>
<keyword evidence="2" id="KW-0472">Membrane</keyword>
<dbReference type="InterPro" id="IPR011623">
    <property type="entry name" value="7TMR_DISM_rcpt_extracell_dom1"/>
</dbReference>
<keyword evidence="1" id="KW-0378">Hydrolase</keyword>
<feature type="transmembrane region" description="Helical" evidence="2">
    <location>
        <begin position="369"/>
        <end position="386"/>
    </location>
</feature>
<keyword evidence="5" id="KW-1185">Reference proteome</keyword>
<evidence type="ECO:0000256" key="2">
    <source>
        <dbReference type="SAM" id="Phobius"/>
    </source>
</evidence>
<dbReference type="Proteomes" id="UP000316008">
    <property type="component" value="Unassembled WGS sequence"/>
</dbReference>
<dbReference type="OrthoDB" id="1119265at2"/>
<dbReference type="RefSeq" id="WP_144334546.1">
    <property type="nucleotide sequence ID" value="NZ_VLPL01000011.1"/>
</dbReference>
<gene>
    <name evidence="4" type="ORF">FO442_17680</name>
</gene>
<feature type="transmembrane region" description="Helical" evidence="2">
    <location>
        <begin position="279"/>
        <end position="298"/>
    </location>
</feature>
<accession>A0A556MIZ2</accession>
<dbReference type="Gene3D" id="3.60.40.10">
    <property type="entry name" value="PPM-type phosphatase domain"/>
    <property type="match status" value="1"/>
</dbReference>
<comment type="caution">
    <text evidence="4">The sequence shown here is derived from an EMBL/GenBank/DDBJ whole genome shotgun (WGS) entry which is preliminary data.</text>
</comment>
<evidence type="ECO:0000256" key="1">
    <source>
        <dbReference type="ARBA" id="ARBA00022801"/>
    </source>
</evidence>
<feature type="domain" description="PPM-type phosphatase" evidence="3">
    <location>
        <begin position="464"/>
        <end position="688"/>
    </location>
</feature>
<dbReference type="SMART" id="SM00331">
    <property type="entry name" value="PP2C_SIG"/>
    <property type="match status" value="1"/>
</dbReference>
<dbReference type="Gene3D" id="2.60.40.2380">
    <property type="match status" value="1"/>
</dbReference>
<evidence type="ECO:0000313" key="4">
    <source>
        <dbReference type="EMBL" id="TSJ39887.1"/>
    </source>
</evidence>
<feature type="transmembrane region" description="Helical" evidence="2">
    <location>
        <begin position="338"/>
        <end position="357"/>
    </location>
</feature>
<dbReference type="InterPro" id="IPR036457">
    <property type="entry name" value="PPM-type-like_dom_sf"/>
</dbReference>
<dbReference type="InterPro" id="IPR011622">
    <property type="entry name" value="7TMR_DISM_rcpt_extracell_dom2"/>
</dbReference>
<reference evidence="4 5" key="1">
    <citation type="submission" date="2019-07" db="EMBL/GenBank/DDBJ databases">
        <authorList>
            <person name="Huq M.A."/>
        </authorList>
    </citation>
    <scope>NUCLEOTIDE SEQUENCE [LARGE SCALE GENOMIC DNA]</scope>
    <source>
        <strain evidence="4 5">MAH-3</strain>
    </source>
</reference>
<feature type="transmembrane region" description="Helical" evidence="2">
    <location>
        <begin position="304"/>
        <end position="326"/>
    </location>
</feature>
<dbReference type="Pfam" id="PF07228">
    <property type="entry name" value="SpoIIE"/>
    <property type="match status" value="1"/>
</dbReference>
<name>A0A556MIZ2_9FLAO</name>
<proteinExistence type="predicted"/>
<dbReference type="PANTHER" id="PTHR43156:SF9">
    <property type="entry name" value="HAMP DOMAIN-CONTAINING PROTEIN"/>
    <property type="match status" value="1"/>
</dbReference>
<dbReference type="InterPro" id="IPR001932">
    <property type="entry name" value="PPM-type_phosphatase-like_dom"/>
</dbReference>